<sequence>MAPNRERGGQGQAAGGRGGRGSHGGGRGPNPHAAAAKKVQDNGNAPEKPIQQQQQSQGGSAPASEPAARPGPWGTSFKDKLMAPKLEPAPVQPPPAAPASKETAAKPAVNGSETTKPVASEAPSTSPAAPAAPVTGPRPYAAAVTAPVAVSAADSGSDIQFGSFMDGEVAQGKEGPGAGAVAGGSVSNAGHAAVAPGSAPQPKPVATPPPQPQKKVLAIFDPKSHEAVVIGGATGAEGGAGVAAKPAAAPAAPPPKKVLVIKEPTAKPKPEPKVAAVVASPPKAAEPVKSTDAPAQPAVEPAPAQPAAAAVPAPAPTVVAEAAVKGEEAPAPAAPAPATSESPAPAAPAAPSVAASKEPSSFQIDVADDEEAEVSTSSAPAPAVTAPEAATAVPAAAAAPAEEAAAASASGSGDDSSAAGSSGAGAGPRKKNLKQAIRDAEAKGANNDLLSAFREPPPPPKPEAAEVTKAKEAEEPKAAPAPAAAADEVTEHWEDAATAAAGEASTSAAGETDSRHSYSRDYLLAIGTRIVIPLLKPLDPYHQQIIGLDKPQDNTRIGAGMTLGRTGSREAEWGRRDDRGRGGDFRGGDMRGDRGGGMGGDRRDRDGMRGGPGRGGPGGGMDRRGSANMDDGWQRRGPPPPPSPGGDMRGGSRGMSRQGSGPPGGYGVGGPVNLHKSENRWQVGVSTAEDPEEEKKQKTFKGILNKLTPDNYDKLKQQILSVPVTHQKTLEGFINQIFDKALIETTFSEMYANLCKEIHPSLPQFPSNDPNNAKPVDFRRLLLNKCQQEFEDGVAAMKKVKEREEHNKEEAEKQQQQGKDKPEAAAADNGKMEEGEIPSTSSGSAAAATDDARAKALAEAAEAERELKARRRMLGNIQFIGHLYKCGLLTERIIHSCIVQLLNDELSPRPDDIECLCKLLTTLGKQLEEQVNKKGTSIGNPLDVYFQRMERLRKSSNLDSRLKFAIQDVLDLRAAKWVSRRKVEGPKRIEDVHREAQQQMAAQQIRDREERYGQRGPGGRGGPGMGGRDAPPPPGRFGGPASQDEARLMGRGEVARPLRGAAMERQASAEVSLRPSSFLTGKRTGSPAQPPGGVVAAAAASAREAAAAAVRAPVAAPPPPAREERAAPPPPAGMSEEAAKKKGASWVKDLYEVKEKAAAGESLASFKAAGAPMGVLLASALREAFEVRGIEPEKRLDLLKEVLVEQLTSTEGVLNSSMLEDAFGRFMGELDTWVEDNPKAAGVAAKAIGQLAAQGHISLGPCLRPILDAKGSAGGGDDDSGSELPPLVESGVAGHDILANVLQAASDAGSMDKAAELWRASGLEASRFFDMPEDVEGLSEKFAFLSG</sequence>
<feature type="compositionally biased region" description="Low complexity" evidence="4">
    <location>
        <begin position="336"/>
        <end position="361"/>
    </location>
</feature>
<comment type="caution">
    <text evidence="6">The sequence shown here is derived from an EMBL/GenBank/DDBJ whole genome shotgun (WGS) entry which is preliminary data.</text>
</comment>
<accession>A0A9W6C2J1</accession>
<organism evidence="6 7">
    <name type="scientific">Pleodorina starrii</name>
    <dbReference type="NCBI Taxonomy" id="330485"/>
    <lineage>
        <taxon>Eukaryota</taxon>
        <taxon>Viridiplantae</taxon>
        <taxon>Chlorophyta</taxon>
        <taxon>core chlorophytes</taxon>
        <taxon>Chlorophyceae</taxon>
        <taxon>CS clade</taxon>
        <taxon>Chlamydomonadales</taxon>
        <taxon>Volvocaceae</taxon>
        <taxon>Pleodorina</taxon>
    </lineage>
</organism>
<evidence type="ECO:0000256" key="3">
    <source>
        <dbReference type="ARBA" id="ARBA00022917"/>
    </source>
</evidence>
<dbReference type="Proteomes" id="UP001165080">
    <property type="component" value="Unassembled WGS sequence"/>
</dbReference>
<dbReference type="SUPFAM" id="SSF48371">
    <property type="entry name" value="ARM repeat"/>
    <property type="match status" value="2"/>
</dbReference>
<dbReference type="Pfam" id="PF02854">
    <property type="entry name" value="MIF4G"/>
    <property type="match status" value="1"/>
</dbReference>
<reference evidence="6 7" key="1">
    <citation type="journal article" date="2023" name="Commun. Biol.">
        <title>Reorganization of the ancestral sex-determining regions during the evolution of trioecy in Pleodorina starrii.</title>
        <authorList>
            <person name="Takahashi K."/>
            <person name="Suzuki S."/>
            <person name="Kawai-Toyooka H."/>
            <person name="Yamamoto K."/>
            <person name="Hamaji T."/>
            <person name="Ootsuki R."/>
            <person name="Yamaguchi H."/>
            <person name="Kawachi M."/>
            <person name="Higashiyama T."/>
            <person name="Nozaki H."/>
        </authorList>
    </citation>
    <scope>NUCLEOTIDE SEQUENCE [LARGE SCALE GENOMIC DNA]</scope>
    <source>
        <strain evidence="6 7">NIES-4479</strain>
    </source>
</reference>
<dbReference type="InterPro" id="IPR003891">
    <property type="entry name" value="Initiation_fac_eIF4g_MI"/>
</dbReference>
<feature type="compositionally biased region" description="Basic and acidic residues" evidence="4">
    <location>
        <begin position="799"/>
        <end position="823"/>
    </location>
</feature>
<dbReference type="Gene3D" id="1.25.40.180">
    <property type="match status" value="2"/>
</dbReference>
<keyword evidence="2" id="KW-0396">Initiation factor</keyword>
<feature type="region of interest" description="Disordered" evidence="4">
    <location>
        <begin position="1"/>
        <end position="138"/>
    </location>
</feature>
<feature type="region of interest" description="Disordered" evidence="4">
    <location>
        <begin position="167"/>
        <end position="214"/>
    </location>
</feature>
<dbReference type="PANTHER" id="PTHR23253:SF9">
    <property type="entry name" value="EUKARYOTIC TRANSLATION INITIATION FACTOR 4 GAMMA 2"/>
    <property type="match status" value="1"/>
</dbReference>
<feature type="region of interest" description="Disordered" evidence="4">
    <location>
        <begin position="236"/>
        <end position="517"/>
    </location>
</feature>
<feature type="compositionally biased region" description="Low complexity" evidence="4">
    <location>
        <begin position="496"/>
        <end position="511"/>
    </location>
</feature>
<feature type="compositionally biased region" description="Basic and acidic residues" evidence="4">
    <location>
        <begin position="463"/>
        <end position="477"/>
    </location>
</feature>
<feature type="region of interest" description="Disordered" evidence="4">
    <location>
        <begin position="556"/>
        <end position="675"/>
    </location>
</feature>
<dbReference type="InterPro" id="IPR016024">
    <property type="entry name" value="ARM-type_fold"/>
</dbReference>
<feature type="region of interest" description="Disordered" evidence="4">
    <location>
        <begin position="1110"/>
        <end position="1140"/>
    </location>
</feature>
<keyword evidence="3" id="KW-0648">Protein biosynthesis</keyword>
<evidence type="ECO:0000256" key="1">
    <source>
        <dbReference type="ARBA" id="ARBA00005775"/>
    </source>
</evidence>
<feature type="compositionally biased region" description="Low complexity" evidence="4">
    <location>
        <begin position="1085"/>
        <end position="1094"/>
    </location>
</feature>
<evidence type="ECO:0000313" key="6">
    <source>
        <dbReference type="EMBL" id="GLC61926.1"/>
    </source>
</evidence>
<feature type="compositionally biased region" description="Low complexity" evidence="4">
    <location>
        <begin position="374"/>
        <end position="421"/>
    </location>
</feature>
<dbReference type="EMBL" id="BRXU01000055">
    <property type="protein sequence ID" value="GLC61926.1"/>
    <property type="molecule type" value="Genomic_DNA"/>
</dbReference>
<feature type="compositionally biased region" description="Gly residues" evidence="4">
    <location>
        <begin position="9"/>
        <end position="28"/>
    </location>
</feature>
<feature type="compositionally biased region" description="Gly residues" evidence="4">
    <location>
        <begin position="609"/>
        <end position="620"/>
    </location>
</feature>
<feature type="compositionally biased region" description="Gly residues" evidence="4">
    <location>
        <begin position="661"/>
        <end position="670"/>
    </location>
</feature>
<feature type="compositionally biased region" description="Low complexity" evidence="4">
    <location>
        <begin position="117"/>
        <end position="138"/>
    </location>
</feature>
<name>A0A9W6C2J1_9CHLO</name>
<feature type="compositionally biased region" description="Low complexity" evidence="4">
    <location>
        <begin position="273"/>
        <end position="323"/>
    </location>
</feature>
<proteinExistence type="inferred from homology"/>
<feature type="region of interest" description="Disordered" evidence="4">
    <location>
        <begin position="996"/>
        <end position="1044"/>
    </location>
</feature>
<feature type="region of interest" description="Disordered" evidence="4">
    <location>
        <begin position="799"/>
        <end position="850"/>
    </location>
</feature>
<evidence type="ECO:0000256" key="2">
    <source>
        <dbReference type="ARBA" id="ARBA00022540"/>
    </source>
</evidence>
<feature type="compositionally biased region" description="Pro residues" evidence="4">
    <location>
        <begin position="199"/>
        <end position="212"/>
    </location>
</feature>
<gene>
    <name evidence="6" type="primary">PLESTBF000940</name>
    <name evidence="6" type="ORF">PLESTB_001820300</name>
</gene>
<dbReference type="GO" id="GO:0003743">
    <property type="term" value="F:translation initiation factor activity"/>
    <property type="evidence" value="ECO:0007669"/>
    <property type="project" value="UniProtKB-KW"/>
</dbReference>
<feature type="compositionally biased region" description="Low complexity" evidence="4">
    <location>
        <begin position="51"/>
        <end position="60"/>
    </location>
</feature>
<feature type="region of interest" description="Disordered" evidence="4">
    <location>
        <begin position="1061"/>
        <end position="1094"/>
    </location>
</feature>
<dbReference type="GO" id="GO:0016281">
    <property type="term" value="C:eukaryotic translation initiation factor 4F complex"/>
    <property type="evidence" value="ECO:0007669"/>
    <property type="project" value="TreeGrafter"/>
</dbReference>
<evidence type="ECO:0000259" key="5">
    <source>
        <dbReference type="PROSITE" id="PS51366"/>
    </source>
</evidence>
<protein>
    <recommendedName>
        <fullName evidence="5">MI domain-containing protein</fullName>
    </recommendedName>
</protein>
<dbReference type="PROSITE" id="PS51366">
    <property type="entry name" value="MI"/>
    <property type="match status" value="1"/>
</dbReference>
<comment type="similarity">
    <text evidence="1">Belongs to the eukaryotic initiation factor 4G family.</text>
</comment>
<dbReference type="InterPro" id="IPR003890">
    <property type="entry name" value="MIF4G-like_typ-3"/>
</dbReference>
<keyword evidence="7" id="KW-1185">Reference proteome</keyword>
<feature type="compositionally biased region" description="Gly residues" evidence="4">
    <location>
        <begin position="1015"/>
        <end position="1027"/>
    </location>
</feature>
<evidence type="ECO:0000313" key="7">
    <source>
        <dbReference type="Proteomes" id="UP001165080"/>
    </source>
</evidence>
<evidence type="ECO:0000256" key="4">
    <source>
        <dbReference type="SAM" id="MobiDB-lite"/>
    </source>
</evidence>
<dbReference type="GO" id="GO:0003729">
    <property type="term" value="F:mRNA binding"/>
    <property type="evidence" value="ECO:0007669"/>
    <property type="project" value="TreeGrafter"/>
</dbReference>
<feature type="compositionally biased region" description="Low complexity" evidence="4">
    <location>
        <begin position="183"/>
        <end position="195"/>
    </location>
</feature>
<dbReference type="SMART" id="SM00543">
    <property type="entry name" value="MIF4G"/>
    <property type="match status" value="1"/>
</dbReference>
<dbReference type="PANTHER" id="PTHR23253">
    <property type="entry name" value="EUKARYOTIC TRANSLATION INITIATION FACTOR 4 GAMMA"/>
    <property type="match status" value="1"/>
</dbReference>
<feature type="domain" description="MI" evidence="5">
    <location>
        <begin position="1138"/>
        <end position="1267"/>
    </location>
</feature>
<feature type="compositionally biased region" description="Basic and acidic residues" evidence="4">
    <location>
        <begin position="567"/>
        <end position="608"/>
    </location>
</feature>